<reference evidence="5 6" key="1">
    <citation type="submission" date="2018-02" db="EMBL/GenBank/DDBJ databases">
        <title>Comparative genomes isolates from brazilian mangrove.</title>
        <authorList>
            <person name="Araujo J.E."/>
            <person name="Taketani R.G."/>
            <person name="Silva M.C.P."/>
            <person name="Loureco M.V."/>
            <person name="Andreote F.D."/>
        </authorList>
    </citation>
    <scope>NUCLEOTIDE SEQUENCE [LARGE SCALE GENOMIC DNA]</scope>
    <source>
        <strain evidence="5 6">Hex-1 MGV</strain>
    </source>
</reference>
<dbReference type="Pfam" id="PF07583">
    <property type="entry name" value="PSCyt2"/>
    <property type="match status" value="1"/>
</dbReference>
<keyword evidence="3" id="KW-0175">Coiled coil</keyword>
<dbReference type="Gene3D" id="2.60.120.200">
    <property type="match status" value="1"/>
</dbReference>
<dbReference type="SUPFAM" id="SSF49899">
    <property type="entry name" value="Concanavalin A-like lectins/glucanases"/>
    <property type="match status" value="1"/>
</dbReference>
<dbReference type="AlphaFoldDB" id="A0A2S8G7S3"/>
<proteinExistence type="predicted"/>
<feature type="coiled-coil region" evidence="3">
    <location>
        <begin position="376"/>
        <end position="410"/>
    </location>
</feature>
<dbReference type="GO" id="GO:0009055">
    <property type="term" value="F:electron transfer activity"/>
    <property type="evidence" value="ECO:0007669"/>
    <property type="project" value="InterPro"/>
</dbReference>
<evidence type="ECO:0000256" key="2">
    <source>
        <dbReference type="ARBA" id="ARBA00023157"/>
    </source>
</evidence>
<sequence>MLSQRFLQQVLTALVCTAALLPFPLRAEEPIDFATQIRPLLSDRCFHCHGPDAEGREADLRLDTEDGAHDWAIVPGDPESSEVFARISSLDPSDRMPPPDSNRNLSREEIELIRRWIIQGAKYEQHWAFRKIEKPTVPQIENDGWSKNKIDKFVLAKLRQEGVEPSPPAEPWRQLRRLSFDLNGLPPTLDELDAFVADPREENYQANISRLLDSPRYGERLAAEWLDAARYSDTYGYQVDRDRFVWPWRDWVIHSLNANMPYDQFLTQQIAGDLLPDATRDSILATTFCRLHPQKVEGGSVPEEFRVEYVADRSQTVATAFLGLTMECARCHDHKYDPLSQREYYQLFAYFNSIDEAGLYSYFTPSIPTPTLLLMNEKQQAELDDLKARVAMLEEEQAALYKQLEETTDVHKMRAYRTKPIETLDFDEGNVGANSAILGPKEQAVQLTGDDAINLKTGNFLRHQPFSVDLWMKTPDEKERAVIFHRSRAWTDAGSRGYELLLEDGRLKWSLIHFWPGNAISVKATDAFPVNEWQHVTVTYDGSSHASGLNIYVNGKPVKVDVVRDKLTKQITGGGQDHIAIGERFRDRGFTGGQVDEFAVYDKELTVAEIGVINDIDPTAEELRDNLIRRVRDEWTQATENLSAARKELNDMLDRTREIMVMDELDEPRPTYLLARGSYDAPTDLVEPKTPEALPDFNDKWPDNRLGLAKWMTDRSNPLTARVAVNRYWQLLMGEGLVRTPEDFGNQGSPPTHPQLLDWLAADFIEHGWDVKRLLRQIVSSATYRQSSEVSSDMLYRDPENKLLARAGKFRMSAEMVRDNTLFTSGLLVEHIGGPPAKPYEVASSFKPVPHDHGKGLYRRSLYTFWQRTSPAPALMTFDASKRDVCQLKRERTSSPLQALVLLNGPQYVEASKMLAARLMQQSQEGENDDARVKRLFRMLTSRFPTDEELAILRQLHSDQLAHFKETPDAADQLLAAGEAKVPEKLPPAQLAALTVVANMVMNFDGCVTRR</sequence>
<dbReference type="GO" id="GO:0020037">
    <property type="term" value="F:heme binding"/>
    <property type="evidence" value="ECO:0007669"/>
    <property type="project" value="InterPro"/>
</dbReference>
<evidence type="ECO:0000256" key="1">
    <source>
        <dbReference type="ARBA" id="ARBA00022729"/>
    </source>
</evidence>
<dbReference type="OrthoDB" id="127107at2"/>
<dbReference type="SUPFAM" id="SSF46626">
    <property type="entry name" value="Cytochrome c"/>
    <property type="match status" value="1"/>
</dbReference>
<evidence type="ECO:0000313" key="6">
    <source>
        <dbReference type="Proteomes" id="UP000238322"/>
    </source>
</evidence>
<dbReference type="InterPro" id="IPR013320">
    <property type="entry name" value="ConA-like_dom_sf"/>
</dbReference>
<protein>
    <recommendedName>
        <fullName evidence="4">LamG-like jellyroll fold domain-containing protein</fullName>
    </recommendedName>
</protein>
<dbReference type="Pfam" id="PF13385">
    <property type="entry name" value="Laminin_G_3"/>
    <property type="match status" value="1"/>
</dbReference>
<gene>
    <name evidence="5" type="ORF">C5Y83_00830</name>
</gene>
<comment type="caution">
    <text evidence="5">The sequence shown here is derived from an EMBL/GenBank/DDBJ whole genome shotgun (WGS) entry which is preliminary data.</text>
</comment>
<keyword evidence="1" id="KW-0732">Signal</keyword>
<dbReference type="InterPro" id="IPR006558">
    <property type="entry name" value="LamG-like"/>
</dbReference>
<name>A0A2S8G7S3_9BACT</name>
<dbReference type="PANTHER" id="PTHR35889">
    <property type="entry name" value="CYCLOINULO-OLIGOSACCHARIDE FRUCTANOTRANSFERASE-RELATED"/>
    <property type="match status" value="1"/>
</dbReference>
<accession>A0A2S8G7S3</accession>
<evidence type="ECO:0000259" key="4">
    <source>
        <dbReference type="SMART" id="SM00560"/>
    </source>
</evidence>
<dbReference type="PANTHER" id="PTHR35889:SF3">
    <property type="entry name" value="F-BOX DOMAIN-CONTAINING PROTEIN"/>
    <property type="match status" value="1"/>
</dbReference>
<keyword evidence="2" id="KW-1015">Disulfide bond</keyword>
<dbReference type="InterPro" id="IPR036909">
    <property type="entry name" value="Cyt_c-like_dom_sf"/>
</dbReference>
<dbReference type="EMBL" id="PUHY01000001">
    <property type="protein sequence ID" value="PQO40508.1"/>
    <property type="molecule type" value="Genomic_DNA"/>
</dbReference>
<dbReference type="Pfam" id="PF07587">
    <property type="entry name" value="PSD1"/>
    <property type="match status" value="1"/>
</dbReference>
<evidence type="ECO:0000256" key="3">
    <source>
        <dbReference type="SAM" id="Coils"/>
    </source>
</evidence>
<dbReference type="InterPro" id="IPR022655">
    <property type="entry name" value="DUF1553"/>
</dbReference>
<dbReference type="Pfam" id="PF07635">
    <property type="entry name" value="PSCyt1"/>
    <property type="match status" value="1"/>
</dbReference>
<feature type="domain" description="LamG-like jellyroll fold" evidence="4">
    <location>
        <begin position="464"/>
        <end position="608"/>
    </location>
</feature>
<evidence type="ECO:0000313" key="5">
    <source>
        <dbReference type="EMBL" id="PQO40508.1"/>
    </source>
</evidence>
<dbReference type="SMART" id="SM00560">
    <property type="entry name" value="LamGL"/>
    <property type="match status" value="1"/>
</dbReference>
<dbReference type="InterPro" id="IPR011429">
    <property type="entry name" value="Cyt_c_Planctomycete-type"/>
</dbReference>
<dbReference type="Proteomes" id="UP000238322">
    <property type="component" value="Unassembled WGS sequence"/>
</dbReference>
<organism evidence="5 6">
    <name type="scientific">Blastopirellula marina</name>
    <dbReference type="NCBI Taxonomy" id="124"/>
    <lineage>
        <taxon>Bacteria</taxon>
        <taxon>Pseudomonadati</taxon>
        <taxon>Planctomycetota</taxon>
        <taxon>Planctomycetia</taxon>
        <taxon>Pirellulales</taxon>
        <taxon>Pirellulaceae</taxon>
        <taxon>Blastopirellula</taxon>
    </lineage>
</organism>
<dbReference type="InterPro" id="IPR011444">
    <property type="entry name" value="DUF1549"/>
</dbReference>